<protein>
    <submittedName>
        <fullName evidence="2">Uncharacterized protein</fullName>
    </submittedName>
</protein>
<keyword evidence="1" id="KW-0472">Membrane</keyword>
<dbReference type="Proteomes" id="UP000198861">
    <property type="component" value="Unassembled WGS sequence"/>
</dbReference>
<gene>
    <name evidence="2" type="ORF">SAMN04244571_02233</name>
</gene>
<evidence type="ECO:0000313" key="2">
    <source>
        <dbReference type="EMBL" id="SFB31849.1"/>
    </source>
</evidence>
<sequence length="50" mass="5235">MTHSKSCRKAAVSPFGLKKAVAYLEGSPLALLAVLHLLALVALVLLGEHP</sequence>
<dbReference type="EMBL" id="FOKJ01000033">
    <property type="protein sequence ID" value="SFB31849.1"/>
    <property type="molecule type" value="Genomic_DNA"/>
</dbReference>
<keyword evidence="1" id="KW-1133">Transmembrane helix</keyword>
<accession>A0A1I1A1J9</accession>
<dbReference type="RefSeq" id="WP_175525835.1">
    <property type="nucleotide sequence ID" value="NZ_FOKJ01000033.1"/>
</dbReference>
<evidence type="ECO:0000313" key="3">
    <source>
        <dbReference type="Proteomes" id="UP000198861"/>
    </source>
</evidence>
<reference evidence="2 3" key="1">
    <citation type="submission" date="2016-10" db="EMBL/GenBank/DDBJ databases">
        <authorList>
            <person name="Varghese N."/>
            <person name="Submissions S."/>
        </authorList>
    </citation>
    <scope>NUCLEOTIDE SEQUENCE [LARGE SCALE GENOMIC DNA]</scope>
    <source>
        <strain evidence="2 3">DSM 282</strain>
    </source>
</reference>
<comment type="caution">
    <text evidence="2">The sequence shown here is derived from an EMBL/GenBank/DDBJ whole genome shotgun (WGS) entry which is preliminary data.</text>
</comment>
<keyword evidence="3" id="KW-1185">Reference proteome</keyword>
<proteinExistence type="predicted"/>
<keyword evidence="1" id="KW-0812">Transmembrane</keyword>
<organism evidence="2 3">
    <name type="scientific">Azotobacter beijerinckii</name>
    <dbReference type="NCBI Taxonomy" id="170623"/>
    <lineage>
        <taxon>Bacteria</taxon>
        <taxon>Pseudomonadati</taxon>
        <taxon>Pseudomonadota</taxon>
        <taxon>Gammaproteobacteria</taxon>
        <taxon>Pseudomonadales</taxon>
        <taxon>Pseudomonadaceae</taxon>
        <taxon>Azotobacter</taxon>
    </lineage>
</organism>
<evidence type="ECO:0000256" key="1">
    <source>
        <dbReference type="SAM" id="Phobius"/>
    </source>
</evidence>
<name>A0A1I1A1J9_9GAMM</name>
<feature type="transmembrane region" description="Helical" evidence="1">
    <location>
        <begin position="21"/>
        <end position="46"/>
    </location>
</feature>